<evidence type="ECO:0000256" key="2">
    <source>
        <dbReference type="ARBA" id="ARBA00033093"/>
    </source>
</evidence>
<dbReference type="InterPro" id="IPR036921">
    <property type="entry name" value="PurM-like_N_sf"/>
</dbReference>
<name>A0A0G1X6S1_9BACT</name>
<protein>
    <recommendedName>
        <fullName evidence="1">Phosphoribosylformylglycinamidine cyclo-ligase</fullName>
    </recommendedName>
    <alternativeName>
        <fullName evidence="2">AIRS</fullName>
    </alternativeName>
</protein>
<comment type="caution">
    <text evidence="4">The sequence shown here is derived from an EMBL/GenBank/DDBJ whole genome shotgun (WGS) entry which is preliminary data.</text>
</comment>
<organism evidence="4 5">
    <name type="scientific">Candidatus Kaiserbacteria bacterium GW2011_GWB1_52_6</name>
    <dbReference type="NCBI Taxonomy" id="1618674"/>
    <lineage>
        <taxon>Bacteria</taxon>
        <taxon>Candidatus Kaiseribacteriota</taxon>
    </lineage>
</organism>
<dbReference type="PANTHER" id="PTHR10520:SF12">
    <property type="entry name" value="TRIFUNCTIONAL PURINE BIOSYNTHETIC PROTEIN ADENOSINE-3"/>
    <property type="match status" value="1"/>
</dbReference>
<dbReference type="PATRIC" id="fig|1618674.3.peg.523"/>
<dbReference type="GO" id="GO:0005829">
    <property type="term" value="C:cytosol"/>
    <property type="evidence" value="ECO:0007669"/>
    <property type="project" value="TreeGrafter"/>
</dbReference>
<sequence>MSYDVQDRFKRMAQEVAARSCSNIGRFGLSFVEWTRGESIQLYEHRDFYLGHVDEGLGTLNLVHDKMFFHKWHSYDRSAAYNTVASIVNDGAMLGAMPINVHAHIAAGGEHWFVHEERIHEFLEGWLEACTDARCGYDGGETAILRDLVKGSSAVLSGSSTFIISPKSRLIRRNIEAGDLILLLSSSGIHANGATLARDIAEKLPNGYQTKMSDGRMFGEALCEKSHIYPPFIEDCLNAGAEIHYGVHITGHGWRKLMRAPEPFAYIINDVPTPQPVFDFIAQKGKVPSRNMYGDYNMGAGFALYVPWYEEHRIRSVWAAGNYPFALMEAGYIEKSAKRRVVINPIQETFEEKELQVR</sequence>
<evidence type="ECO:0000313" key="4">
    <source>
        <dbReference type="EMBL" id="KKW26671.1"/>
    </source>
</evidence>
<dbReference type="Pfam" id="PF00586">
    <property type="entry name" value="AIRS"/>
    <property type="match status" value="1"/>
</dbReference>
<dbReference type="InterPro" id="IPR016188">
    <property type="entry name" value="PurM-like_N"/>
</dbReference>
<dbReference type="SUPFAM" id="SSF55326">
    <property type="entry name" value="PurM N-terminal domain-like"/>
    <property type="match status" value="1"/>
</dbReference>
<dbReference type="GO" id="GO:0004637">
    <property type="term" value="F:phosphoribosylamine-glycine ligase activity"/>
    <property type="evidence" value="ECO:0007669"/>
    <property type="project" value="TreeGrafter"/>
</dbReference>
<dbReference type="Gene3D" id="3.90.650.10">
    <property type="entry name" value="PurM-like C-terminal domain"/>
    <property type="match status" value="1"/>
</dbReference>
<accession>A0A0G1X6S1</accession>
<dbReference type="InterPro" id="IPR036676">
    <property type="entry name" value="PurM-like_C_sf"/>
</dbReference>
<dbReference type="AlphaFoldDB" id="A0A0G1X6S1"/>
<feature type="domain" description="PurM-like N-terminal" evidence="3">
    <location>
        <begin position="65"/>
        <end position="144"/>
    </location>
</feature>
<evidence type="ECO:0000259" key="3">
    <source>
        <dbReference type="Pfam" id="PF00586"/>
    </source>
</evidence>
<dbReference type="SUPFAM" id="SSF56042">
    <property type="entry name" value="PurM C-terminal domain-like"/>
    <property type="match status" value="1"/>
</dbReference>
<dbReference type="GO" id="GO:0046084">
    <property type="term" value="P:adenine biosynthetic process"/>
    <property type="evidence" value="ECO:0007669"/>
    <property type="project" value="TreeGrafter"/>
</dbReference>
<evidence type="ECO:0000313" key="5">
    <source>
        <dbReference type="Proteomes" id="UP000034185"/>
    </source>
</evidence>
<reference evidence="4 5" key="1">
    <citation type="journal article" date="2015" name="Nature">
        <title>rRNA introns, odd ribosomes, and small enigmatic genomes across a large radiation of phyla.</title>
        <authorList>
            <person name="Brown C.T."/>
            <person name="Hug L.A."/>
            <person name="Thomas B.C."/>
            <person name="Sharon I."/>
            <person name="Castelle C.J."/>
            <person name="Singh A."/>
            <person name="Wilkins M.J."/>
            <person name="Williams K.H."/>
            <person name="Banfield J.F."/>
        </authorList>
    </citation>
    <scope>NUCLEOTIDE SEQUENCE [LARGE SCALE GENOMIC DNA]</scope>
</reference>
<evidence type="ECO:0000256" key="1">
    <source>
        <dbReference type="ARBA" id="ARBA00020367"/>
    </source>
</evidence>
<dbReference type="GO" id="GO:0006189">
    <property type="term" value="P:'de novo' IMP biosynthetic process"/>
    <property type="evidence" value="ECO:0007669"/>
    <property type="project" value="InterPro"/>
</dbReference>
<proteinExistence type="predicted"/>
<dbReference type="Gene3D" id="3.30.1330.10">
    <property type="entry name" value="PurM-like, N-terminal domain"/>
    <property type="match status" value="1"/>
</dbReference>
<dbReference type="EMBL" id="LCRA01000020">
    <property type="protein sequence ID" value="KKW26671.1"/>
    <property type="molecule type" value="Genomic_DNA"/>
</dbReference>
<dbReference type="Proteomes" id="UP000034185">
    <property type="component" value="Unassembled WGS sequence"/>
</dbReference>
<dbReference type="InterPro" id="IPR004733">
    <property type="entry name" value="PurM_cligase"/>
</dbReference>
<dbReference type="PANTHER" id="PTHR10520">
    <property type="entry name" value="TRIFUNCTIONAL PURINE BIOSYNTHETIC PROTEIN ADENOSINE-3-RELATED"/>
    <property type="match status" value="1"/>
</dbReference>
<dbReference type="GO" id="GO:0004641">
    <property type="term" value="F:phosphoribosylformylglycinamidine cyclo-ligase activity"/>
    <property type="evidence" value="ECO:0007669"/>
    <property type="project" value="InterPro"/>
</dbReference>
<keyword evidence="4" id="KW-0436">Ligase</keyword>
<gene>
    <name evidence="4" type="ORF">UY70_C0020G0011</name>
</gene>